<evidence type="ECO:0000256" key="1">
    <source>
        <dbReference type="SAM" id="MobiDB-lite"/>
    </source>
</evidence>
<sequence length="62" mass="6756">MKEILGVLIFVWVAQTPASLGGGGSQADDVHAAKTKGLERRGPSRFHDPIRLPRLTHTRGHD</sequence>
<proteinExistence type="predicted"/>
<dbReference type="EMBL" id="FNRW01000005">
    <property type="protein sequence ID" value="SEB63813.1"/>
    <property type="molecule type" value="Genomic_DNA"/>
</dbReference>
<name>A0AA45V8V9_BIFLN</name>
<dbReference type="AlphaFoldDB" id="A0AA45V8V9"/>
<reference evidence="2 3" key="1">
    <citation type="submission" date="2016-10" db="EMBL/GenBank/DDBJ databases">
        <authorList>
            <person name="Varghese N."/>
            <person name="Submissions S."/>
        </authorList>
    </citation>
    <scope>NUCLEOTIDE SEQUENCE [LARGE SCALE GENOMIC DNA]</scope>
    <source>
        <strain evidence="2 3">DSM 20219</strain>
    </source>
</reference>
<gene>
    <name evidence="2" type="ORF">SAMN04489748_1622</name>
</gene>
<accession>A0AA45V8V9</accession>
<feature type="region of interest" description="Disordered" evidence="1">
    <location>
        <begin position="20"/>
        <end position="62"/>
    </location>
</feature>
<evidence type="ECO:0000313" key="3">
    <source>
        <dbReference type="Proteomes" id="UP000182842"/>
    </source>
</evidence>
<comment type="caution">
    <text evidence="2">The sequence shown here is derived from an EMBL/GenBank/DDBJ whole genome shotgun (WGS) entry which is preliminary data.</text>
</comment>
<evidence type="ECO:0000313" key="2">
    <source>
        <dbReference type="EMBL" id="SEB63813.1"/>
    </source>
</evidence>
<dbReference type="Proteomes" id="UP000182842">
    <property type="component" value="Unassembled WGS sequence"/>
</dbReference>
<feature type="compositionally biased region" description="Basic and acidic residues" evidence="1">
    <location>
        <begin position="28"/>
        <end position="51"/>
    </location>
</feature>
<protein>
    <submittedName>
        <fullName evidence="2">Uncharacterized protein</fullName>
    </submittedName>
</protein>
<organism evidence="2 3">
    <name type="scientific">Bifidobacterium longum</name>
    <dbReference type="NCBI Taxonomy" id="216816"/>
    <lineage>
        <taxon>Bacteria</taxon>
        <taxon>Bacillati</taxon>
        <taxon>Actinomycetota</taxon>
        <taxon>Actinomycetes</taxon>
        <taxon>Bifidobacteriales</taxon>
        <taxon>Bifidobacteriaceae</taxon>
        <taxon>Bifidobacterium</taxon>
    </lineage>
</organism>